<dbReference type="InterPro" id="IPR036757">
    <property type="entry name" value="TFR-like_dimer_dom_sf"/>
</dbReference>
<keyword evidence="6" id="KW-0645">Protease</keyword>
<evidence type="ECO:0000256" key="1">
    <source>
        <dbReference type="ARBA" id="ARBA00005634"/>
    </source>
</evidence>
<protein>
    <submittedName>
        <fullName evidence="6">Glutamate carboxypeptidase II</fullName>
        <ecNumber evidence="6">3.4.17.21</ecNumber>
    </submittedName>
</protein>
<dbReference type="Pfam" id="PF04389">
    <property type="entry name" value="Peptidase_M28"/>
    <property type="match status" value="1"/>
</dbReference>
<keyword evidence="7" id="KW-1185">Reference proteome</keyword>
<evidence type="ECO:0000256" key="2">
    <source>
        <dbReference type="SAM" id="MobiDB-lite"/>
    </source>
</evidence>
<accession>A0AAF0JCL7</accession>
<dbReference type="Gene3D" id="3.40.630.10">
    <property type="entry name" value="Zn peptidases"/>
    <property type="match status" value="1"/>
</dbReference>
<dbReference type="SUPFAM" id="SSF53187">
    <property type="entry name" value="Zn-dependent exopeptidases"/>
    <property type="match status" value="1"/>
</dbReference>
<dbReference type="InterPro" id="IPR039373">
    <property type="entry name" value="Peptidase_M28B"/>
</dbReference>
<dbReference type="PANTHER" id="PTHR10404:SF46">
    <property type="entry name" value="VACUOLAR PROTEIN SORTING-ASSOCIATED PROTEIN 70"/>
    <property type="match status" value="1"/>
</dbReference>
<sequence length="823" mass="92032">MSMKEIDREPLLRAEERDEWGPMPSQRPVRSSWKRGVAGTLVALALIMVWSSTFSGPNGKHYETGAKWHACGDSWLDTMRDGFRWDRIECSMRGKSHGDACTLSYEERNRRDEATLMSVPKAASARAKLQKYTQKHHLAGENADYVSALHQIQEWSELLHLPKVEDASQLIYDAGSAESQALWKESHNRTEKQPVPRVWADTYSTWLDQPINASVALVNADSEEIVHEFDLAEQVLKEDPTSKKGMPPFHGYSFSGTAQGALVYAGAGHKADFELLQRRGIDFNGKIVLVRYGGMFRGLKVRAAQEAGAAGVLIYTDLKEDDSVTEANGYDAYPNGPAREPSSVQRGSVQALSIYPGDPSTPGKPSYRNASRIAIEDADPMPHIPSIPISYQNAKRLLASLKGHGFSVAEAGDDLPGAIPDVEYWSGPSEEHVRMENQMDLKTRDIWNVYAVIPGAVDDQRIVIGNHRDAWTFGGVDPSSGTAVVHEVIKAFGQLVQQGWKPMRTIVFAAWDAEEYGLVGSTEFGEDYPEHIQQNVAMYLNLDMAVGGSKLKGNASPSLATLLREAAADIRDPNRPTKAMDFGQIKALGSGSDFTVFLQRLGVASLDVSYKRTAGDPVYHYHSNYDSFHWVEKFGDPHFARHEALAKLFGLIAFRASQQAFLPIDVEAYAQEMFTYYDQILQAAQGRNTASIERLHASLQRVAREAKHLVEVQKELGHRFHQLLKQESLHPPSEKLREVMREVRQMNLKLRNFEQGFLDDRGLPERTWYRHLGVAPGRWLGYGATTFPGVVEGYTLDNGKHAEFELRRLDHALHRIAEGLQWP</sequence>
<dbReference type="FunFam" id="3.40.630.10:FF:000101">
    <property type="entry name" value="N-acetylated alpha-linked acidic dipeptidase like 1"/>
    <property type="match status" value="1"/>
</dbReference>
<name>A0AAF0JCL7_9BASI</name>
<evidence type="ECO:0000313" key="7">
    <source>
        <dbReference type="Proteomes" id="UP001214628"/>
    </source>
</evidence>
<dbReference type="CDD" id="cd02121">
    <property type="entry name" value="PA_GCPII_like"/>
    <property type="match status" value="1"/>
</dbReference>
<dbReference type="AlphaFoldDB" id="A0AAF0JCL7"/>
<feature type="domain" description="PA" evidence="3">
    <location>
        <begin position="259"/>
        <end position="348"/>
    </location>
</feature>
<evidence type="ECO:0000259" key="4">
    <source>
        <dbReference type="Pfam" id="PF04253"/>
    </source>
</evidence>
<dbReference type="SUPFAM" id="SSF47672">
    <property type="entry name" value="Transferrin receptor-like dimerisation domain"/>
    <property type="match status" value="1"/>
</dbReference>
<dbReference type="Pfam" id="PF04253">
    <property type="entry name" value="TFR_dimer"/>
    <property type="match status" value="1"/>
</dbReference>
<dbReference type="EMBL" id="CP118375">
    <property type="protein sequence ID" value="WFD41505.1"/>
    <property type="molecule type" value="Genomic_DNA"/>
</dbReference>
<dbReference type="InterPro" id="IPR007365">
    <property type="entry name" value="TFR-like_dimer_dom"/>
</dbReference>
<dbReference type="Proteomes" id="UP001214628">
    <property type="component" value="Chromosome 1"/>
</dbReference>
<dbReference type="Pfam" id="PF02225">
    <property type="entry name" value="PA"/>
    <property type="match status" value="1"/>
</dbReference>
<dbReference type="EC" id="3.4.17.21" evidence="6"/>
<evidence type="ECO:0000259" key="5">
    <source>
        <dbReference type="Pfam" id="PF04389"/>
    </source>
</evidence>
<proteinExistence type="inferred from homology"/>
<gene>
    <name evidence="6" type="primary">VPS70</name>
    <name evidence="6" type="ORF">MPSI1_000135</name>
</gene>
<evidence type="ECO:0000313" key="6">
    <source>
        <dbReference type="EMBL" id="WFD41505.1"/>
    </source>
</evidence>
<keyword evidence="6" id="KW-0121">Carboxypeptidase</keyword>
<evidence type="ECO:0000259" key="3">
    <source>
        <dbReference type="Pfam" id="PF02225"/>
    </source>
</evidence>
<dbReference type="FunFam" id="3.50.30.30:FF:000008">
    <property type="entry name" value="Glutamate carboxypeptidase 2"/>
    <property type="match status" value="1"/>
</dbReference>
<feature type="domain" description="Transferrin receptor-like dimerisation" evidence="4">
    <location>
        <begin position="692"/>
        <end position="820"/>
    </location>
</feature>
<dbReference type="CDD" id="cd08022">
    <property type="entry name" value="M28_PSMA_like"/>
    <property type="match status" value="1"/>
</dbReference>
<dbReference type="Gene3D" id="1.20.930.40">
    <property type="entry name" value="Transferrin receptor-like, dimerisation domain"/>
    <property type="match status" value="1"/>
</dbReference>
<dbReference type="PANTHER" id="PTHR10404">
    <property type="entry name" value="N-ACETYLATED-ALPHA-LINKED ACIDIC DIPEPTIDASE"/>
    <property type="match status" value="1"/>
</dbReference>
<organism evidence="6 7">
    <name type="scientific">Malassezia psittaci</name>
    <dbReference type="NCBI Taxonomy" id="1821823"/>
    <lineage>
        <taxon>Eukaryota</taxon>
        <taxon>Fungi</taxon>
        <taxon>Dikarya</taxon>
        <taxon>Basidiomycota</taxon>
        <taxon>Ustilaginomycotina</taxon>
        <taxon>Malasseziomycetes</taxon>
        <taxon>Malasseziales</taxon>
        <taxon>Malasseziaceae</taxon>
        <taxon>Malassezia</taxon>
    </lineage>
</organism>
<dbReference type="InterPro" id="IPR003137">
    <property type="entry name" value="PA_domain"/>
</dbReference>
<dbReference type="SUPFAM" id="SSF52025">
    <property type="entry name" value="PA domain"/>
    <property type="match status" value="1"/>
</dbReference>
<dbReference type="InterPro" id="IPR007484">
    <property type="entry name" value="Peptidase_M28"/>
</dbReference>
<feature type="region of interest" description="Disordered" evidence="2">
    <location>
        <begin position="327"/>
        <end position="348"/>
    </location>
</feature>
<dbReference type="GO" id="GO:0004181">
    <property type="term" value="F:metallocarboxypeptidase activity"/>
    <property type="evidence" value="ECO:0007669"/>
    <property type="project" value="UniProtKB-EC"/>
</dbReference>
<dbReference type="Gene3D" id="3.50.30.30">
    <property type="match status" value="1"/>
</dbReference>
<reference evidence="6" key="1">
    <citation type="submission" date="2023-02" db="EMBL/GenBank/DDBJ databases">
        <title>Mating type loci evolution in Malassezia.</title>
        <authorList>
            <person name="Coelho M.A."/>
        </authorList>
    </citation>
    <scope>NUCLEOTIDE SEQUENCE</scope>
    <source>
        <strain evidence="6">CBS 14136</strain>
    </source>
</reference>
<keyword evidence="6" id="KW-0378">Hydrolase</keyword>
<feature type="region of interest" description="Disordered" evidence="2">
    <location>
        <begin position="1"/>
        <end position="32"/>
    </location>
</feature>
<comment type="similarity">
    <text evidence="1">Belongs to the peptidase M28 family. M28B subfamily.</text>
</comment>
<feature type="domain" description="Peptidase M28" evidence="5">
    <location>
        <begin position="448"/>
        <end position="629"/>
    </location>
</feature>
<feature type="compositionally biased region" description="Basic and acidic residues" evidence="2">
    <location>
        <begin position="1"/>
        <end position="20"/>
    </location>
</feature>
<dbReference type="InterPro" id="IPR046450">
    <property type="entry name" value="PA_dom_sf"/>
</dbReference>